<dbReference type="Proteomes" id="UP000345266">
    <property type="component" value="Unassembled WGS sequence"/>
</dbReference>
<keyword evidence="6 8" id="KW-1133">Transmembrane helix</keyword>
<dbReference type="RefSeq" id="WP_071478148.1">
    <property type="nucleotide sequence ID" value="NZ_CABHND010000040.1"/>
</dbReference>
<evidence type="ECO:0000313" key="13">
    <source>
        <dbReference type="Proteomes" id="UP000345266"/>
    </source>
</evidence>
<dbReference type="EMBL" id="CABWKE010000012">
    <property type="protein sequence ID" value="VWQ27780.1"/>
    <property type="molecule type" value="Genomic_DNA"/>
</dbReference>
<sequence length="300" mass="32326">MMNVTGDASSKRQRAKQGVSRTKLIGWLGLLPFAVFMTLFLVIPVLFNFWRSLHDSSGAWSLQPLRGIFAPEYLNAYVNTIKLSLVTALLGGLLGLLLAWALCTATKPRWLAKIMLSFSAVASQLGGVPLAFAFIALMGTEGVLTVAIRNVSGVDISKFLDLSSFWGLTVVYLYFQIPLMAVLIMPPILGLKKEWSESSAALGASALQTLMRVTIPVLTPAIIGTMLLLFANAFAAYATAYALSGGSANLIAIMVGVFLTGNVFVDENFGAALIVGMIAIILVAFIMRSVLERRTAKWLQ</sequence>
<feature type="transmembrane region" description="Helical" evidence="8">
    <location>
        <begin position="81"/>
        <end position="102"/>
    </location>
</feature>
<comment type="subcellular location">
    <subcellularLocation>
        <location evidence="1 8">Cell membrane</location>
        <topology evidence="1 8">Multi-pass membrane protein</topology>
    </subcellularLocation>
</comment>
<dbReference type="PANTHER" id="PTHR42929:SF1">
    <property type="entry name" value="INNER MEMBRANE ABC TRANSPORTER PERMEASE PROTEIN YDCU-RELATED"/>
    <property type="match status" value="1"/>
</dbReference>
<evidence type="ECO:0000256" key="3">
    <source>
        <dbReference type="ARBA" id="ARBA00022448"/>
    </source>
</evidence>
<protein>
    <submittedName>
        <fullName evidence="11">Spermidine/putrescine ABC transporter membrane pr otein</fullName>
    </submittedName>
    <submittedName>
        <fullName evidence="10">Spermidine/putrescine ABC transporter membrane protein</fullName>
    </submittedName>
</protein>
<reference evidence="10 13" key="1">
    <citation type="submission" date="2019-07" db="EMBL/GenBank/DDBJ databases">
        <authorList>
            <person name="Hibberd C M."/>
            <person name="Gehrig L. J."/>
            <person name="Chang H.-W."/>
            <person name="Venkatesh S."/>
        </authorList>
    </citation>
    <scope>NUCLEOTIDE SEQUENCE [LARGE SCALE GENOMIC DNA]</scope>
    <source>
        <strain evidence="10">Bifidobacterium_longum_subsp_infantis_JG_Bg463</strain>
    </source>
</reference>
<evidence type="ECO:0000256" key="1">
    <source>
        <dbReference type="ARBA" id="ARBA00004651"/>
    </source>
</evidence>
<feature type="transmembrane region" description="Helical" evidence="8">
    <location>
        <begin position="114"/>
        <end position="137"/>
    </location>
</feature>
<dbReference type="Gene3D" id="1.10.3720.10">
    <property type="entry name" value="MetI-like"/>
    <property type="match status" value="1"/>
</dbReference>
<evidence type="ECO:0000256" key="4">
    <source>
        <dbReference type="ARBA" id="ARBA00022475"/>
    </source>
</evidence>
<keyword evidence="5 8" id="KW-0812">Transmembrane</keyword>
<name>A0A1S2VYQ7_BIFLI</name>
<dbReference type="Pfam" id="PF00528">
    <property type="entry name" value="BPD_transp_1"/>
    <property type="match status" value="1"/>
</dbReference>
<feature type="transmembrane region" description="Helical" evidence="8">
    <location>
        <begin position="24"/>
        <end position="47"/>
    </location>
</feature>
<evidence type="ECO:0000256" key="7">
    <source>
        <dbReference type="ARBA" id="ARBA00023136"/>
    </source>
</evidence>
<evidence type="ECO:0000256" key="5">
    <source>
        <dbReference type="ARBA" id="ARBA00022692"/>
    </source>
</evidence>
<dbReference type="Proteomes" id="UP000494179">
    <property type="component" value="Unassembled WGS sequence"/>
</dbReference>
<accession>A0A1S2VYQ7</accession>
<evidence type="ECO:0000256" key="6">
    <source>
        <dbReference type="ARBA" id="ARBA00022989"/>
    </source>
</evidence>
<evidence type="ECO:0000256" key="2">
    <source>
        <dbReference type="ARBA" id="ARBA00007069"/>
    </source>
</evidence>
<dbReference type="SUPFAM" id="SSF161098">
    <property type="entry name" value="MetI-like"/>
    <property type="match status" value="1"/>
</dbReference>
<evidence type="ECO:0000313" key="14">
    <source>
        <dbReference type="Proteomes" id="UP000494179"/>
    </source>
</evidence>
<dbReference type="PANTHER" id="PTHR42929">
    <property type="entry name" value="INNER MEMBRANE ABC TRANSPORTER PERMEASE PROTEIN YDCU-RELATED-RELATED"/>
    <property type="match status" value="1"/>
</dbReference>
<dbReference type="InterPro" id="IPR035906">
    <property type="entry name" value="MetI-like_sf"/>
</dbReference>
<evidence type="ECO:0000313" key="15">
    <source>
        <dbReference type="Proteomes" id="UP000494270"/>
    </source>
</evidence>
<feature type="transmembrane region" description="Helical" evidence="8">
    <location>
        <begin position="221"/>
        <end position="240"/>
    </location>
</feature>
<comment type="similarity">
    <text evidence="2">Belongs to the binding-protein-dependent transport system permease family. CysTW subfamily.</text>
</comment>
<dbReference type="GO" id="GO:0055085">
    <property type="term" value="P:transmembrane transport"/>
    <property type="evidence" value="ECO:0007669"/>
    <property type="project" value="InterPro"/>
</dbReference>
<evidence type="ECO:0000259" key="9">
    <source>
        <dbReference type="PROSITE" id="PS50928"/>
    </source>
</evidence>
<dbReference type="EMBL" id="CABHNT010000022">
    <property type="protein sequence ID" value="VUX32236.1"/>
    <property type="molecule type" value="Genomic_DNA"/>
</dbReference>
<dbReference type="Proteomes" id="UP000494270">
    <property type="component" value="Unassembled WGS sequence"/>
</dbReference>
<dbReference type="AlphaFoldDB" id="A0A1S2VYQ7"/>
<evidence type="ECO:0000256" key="8">
    <source>
        <dbReference type="RuleBase" id="RU363032"/>
    </source>
</evidence>
<keyword evidence="3 8" id="KW-0813">Transport</keyword>
<reference evidence="14 15" key="2">
    <citation type="submission" date="2019-10" db="EMBL/GenBank/DDBJ databases">
        <authorList>
            <consortium name="Melissa Lawson"/>
            <person name="O'neill I."/>
        </authorList>
    </citation>
    <scope>NUCLEOTIDE SEQUENCE [LARGE SCALE GENOMIC DNA]</scope>
    <source>
        <strain evidence="12">LH_664</strain>
        <strain evidence="11">LH_665</strain>
    </source>
</reference>
<feature type="transmembrane region" description="Helical" evidence="8">
    <location>
        <begin position="247"/>
        <end position="265"/>
    </location>
</feature>
<feature type="domain" description="ABC transmembrane type-1" evidence="9">
    <location>
        <begin position="77"/>
        <end position="290"/>
    </location>
</feature>
<dbReference type="PROSITE" id="PS50928">
    <property type="entry name" value="ABC_TM1"/>
    <property type="match status" value="1"/>
</dbReference>
<evidence type="ECO:0000313" key="11">
    <source>
        <dbReference type="EMBL" id="VWQ27780.1"/>
    </source>
</evidence>
<evidence type="ECO:0000313" key="12">
    <source>
        <dbReference type="EMBL" id="VWQ35063.1"/>
    </source>
</evidence>
<proteinExistence type="inferred from homology"/>
<gene>
    <name evidence="12" type="ORF">BIFLH664_00969</name>
    <name evidence="11" type="ORF">BIFLH665_00881</name>
    <name evidence="10" type="ORF">BLJG463_01064</name>
</gene>
<dbReference type="EMBL" id="CABWKI010000012">
    <property type="protein sequence ID" value="VWQ35063.1"/>
    <property type="molecule type" value="Genomic_DNA"/>
</dbReference>
<organism evidence="11 15">
    <name type="scientific">Bifidobacterium longum subsp. infantis</name>
    <dbReference type="NCBI Taxonomy" id="1682"/>
    <lineage>
        <taxon>Bacteria</taxon>
        <taxon>Bacillati</taxon>
        <taxon>Actinomycetota</taxon>
        <taxon>Actinomycetes</taxon>
        <taxon>Bifidobacteriales</taxon>
        <taxon>Bifidobacteriaceae</taxon>
        <taxon>Bifidobacterium</taxon>
    </lineage>
</organism>
<feature type="transmembrane region" description="Helical" evidence="8">
    <location>
        <begin position="165"/>
        <end position="186"/>
    </location>
</feature>
<keyword evidence="7 8" id="KW-0472">Membrane</keyword>
<evidence type="ECO:0000313" key="10">
    <source>
        <dbReference type="EMBL" id="VUX32236.1"/>
    </source>
</evidence>
<dbReference type="InterPro" id="IPR000515">
    <property type="entry name" value="MetI-like"/>
</dbReference>
<feature type="transmembrane region" description="Helical" evidence="8">
    <location>
        <begin position="271"/>
        <end position="291"/>
    </location>
</feature>
<keyword evidence="4" id="KW-1003">Cell membrane</keyword>
<dbReference type="GO" id="GO:0005886">
    <property type="term" value="C:plasma membrane"/>
    <property type="evidence" value="ECO:0007669"/>
    <property type="project" value="UniProtKB-SubCell"/>
</dbReference>